<reference evidence="9" key="1">
    <citation type="submission" date="2021-03" db="EMBL/GenBank/DDBJ databases">
        <title>Agromyces archimandritus sp. nov., isolated from the cockroach Archimandrita tessellata.</title>
        <authorList>
            <person name="Guzman J."/>
            <person name="Ortuzar M."/>
            <person name="Poehlein A."/>
            <person name="Daniel R."/>
            <person name="Trujillo M."/>
            <person name="Vilcinskas A."/>
        </authorList>
    </citation>
    <scope>NUCLEOTIDE SEQUENCE</scope>
    <source>
        <strain evidence="9">G127AT</strain>
    </source>
</reference>
<name>A0A975FQR8_9MICO</name>
<comment type="similarity">
    <text evidence="7">Belongs to the binding-protein-dependent transport system permease family.</text>
</comment>
<keyword evidence="6 7" id="KW-0472">Membrane</keyword>
<feature type="transmembrane region" description="Helical" evidence="7">
    <location>
        <begin position="243"/>
        <end position="269"/>
    </location>
</feature>
<keyword evidence="5 7" id="KW-1133">Transmembrane helix</keyword>
<evidence type="ECO:0000256" key="3">
    <source>
        <dbReference type="ARBA" id="ARBA00022475"/>
    </source>
</evidence>
<dbReference type="AlphaFoldDB" id="A0A975FQR8"/>
<dbReference type="Gene3D" id="1.10.3720.10">
    <property type="entry name" value="MetI-like"/>
    <property type="match status" value="1"/>
</dbReference>
<dbReference type="PROSITE" id="PS50928">
    <property type="entry name" value="ABC_TM1"/>
    <property type="match status" value="1"/>
</dbReference>
<dbReference type="PANTHER" id="PTHR43163:SF6">
    <property type="entry name" value="DIPEPTIDE TRANSPORT SYSTEM PERMEASE PROTEIN DPPB-RELATED"/>
    <property type="match status" value="1"/>
</dbReference>
<dbReference type="Proteomes" id="UP000671914">
    <property type="component" value="Chromosome"/>
</dbReference>
<feature type="transmembrane region" description="Helical" evidence="7">
    <location>
        <begin position="86"/>
        <end position="109"/>
    </location>
</feature>
<comment type="subcellular location">
    <subcellularLocation>
        <location evidence="1 7">Cell membrane</location>
        <topology evidence="1 7">Multi-pass membrane protein</topology>
    </subcellularLocation>
</comment>
<keyword evidence="4 7" id="KW-0812">Transmembrane</keyword>
<dbReference type="Pfam" id="PF00528">
    <property type="entry name" value="BPD_transp_1"/>
    <property type="match status" value="1"/>
</dbReference>
<dbReference type="InterPro" id="IPR035906">
    <property type="entry name" value="MetI-like_sf"/>
</dbReference>
<organism evidence="9 10">
    <name type="scientific">Agromyces archimandritae</name>
    <dbReference type="NCBI Taxonomy" id="2781962"/>
    <lineage>
        <taxon>Bacteria</taxon>
        <taxon>Bacillati</taxon>
        <taxon>Actinomycetota</taxon>
        <taxon>Actinomycetes</taxon>
        <taxon>Micrococcales</taxon>
        <taxon>Microbacteriaceae</taxon>
        <taxon>Agromyces</taxon>
    </lineage>
</organism>
<dbReference type="InterPro" id="IPR000515">
    <property type="entry name" value="MetI-like"/>
</dbReference>
<evidence type="ECO:0000256" key="4">
    <source>
        <dbReference type="ARBA" id="ARBA00022692"/>
    </source>
</evidence>
<evidence type="ECO:0000313" key="9">
    <source>
        <dbReference type="EMBL" id="QTX06282.1"/>
    </source>
</evidence>
<dbReference type="CDD" id="cd06261">
    <property type="entry name" value="TM_PBP2"/>
    <property type="match status" value="1"/>
</dbReference>
<evidence type="ECO:0000259" key="8">
    <source>
        <dbReference type="PROSITE" id="PS50928"/>
    </source>
</evidence>
<keyword evidence="2 7" id="KW-0813">Transport</keyword>
<feature type="transmembrane region" description="Helical" evidence="7">
    <location>
        <begin position="289"/>
        <end position="315"/>
    </location>
</feature>
<dbReference type="EMBL" id="CP071696">
    <property type="protein sequence ID" value="QTX06282.1"/>
    <property type="molecule type" value="Genomic_DNA"/>
</dbReference>
<feature type="domain" description="ABC transmembrane type-1" evidence="8">
    <location>
        <begin position="82"/>
        <end position="312"/>
    </location>
</feature>
<proteinExistence type="inferred from homology"/>
<accession>A0A975FQR8</accession>
<dbReference type="KEGG" id="aarc:G127AT_10820"/>
<evidence type="ECO:0000256" key="5">
    <source>
        <dbReference type="ARBA" id="ARBA00022989"/>
    </source>
</evidence>
<feature type="transmembrane region" description="Helical" evidence="7">
    <location>
        <begin position="121"/>
        <end position="144"/>
    </location>
</feature>
<dbReference type="GO" id="GO:0071916">
    <property type="term" value="F:dipeptide transmembrane transporter activity"/>
    <property type="evidence" value="ECO:0007669"/>
    <property type="project" value="TreeGrafter"/>
</dbReference>
<dbReference type="GO" id="GO:0005886">
    <property type="term" value="C:plasma membrane"/>
    <property type="evidence" value="ECO:0007669"/>
    <property type="project" value="UniProtKB-SubCell"/>
</dbReference>
<gene>
    <name evidence="9" type="ORF">G127AT_10820</name>
</gene>
<protein>
    <submittedName>
        <fullName evidence="9">ABC transporter permease</fullName>
    </submittedName>
</protein>
<keyword evidence="10" id="KW-1185">Reference proteome</keyword>
<evidence type="ECO:0000256" key="2">
    <source>
        <dbReference type="ARBA" id="ARBA00022448"/>
    </source>
</evidence>
<dbReference type="PANTHER" id="PTHR43163">
    <property type="entry name" value="DIPEPTIDE TRANSPORT SYSTEM PERMEASE PROTEIN DPPB-RELATED"/>
    <property type="match status" value="1"/>
</dbReference>
<feature type="transmembrane region" description="Helical" evidence="7">
    <location>
        <begin position="185"/>
        <end position="204"/>
    </location>
</feature>
<sequence>MVGVTIVTFALTNLVPGDPVSAALGEGASQNPATREAFIREHGLDQPAVAQYFLYMGNLLQGDLGRSIVTGRPVSADLATAVPATLEIAVCAIVVSLALSILLGTLAAYRRGLVTDQIVRVVTLVGLSIPTFWLALLCFSFFFLQLGIAPGSGRISPAITPPPTITGLYTVDYLLNGDPVGFLDALAHLALPVLVLSLVTTGLLTRFIRTAVLEVLSSDYVRAARAKGLSGARVVFDYVLRGAALPILTVTGVAFGALLSGTVLVESVFAWPGLGTYAYNAAANLDLSAIMGVGLVVGLVYLVINLIVDLLYGVLDPRVRLA</sequence>
<dbReference type="SUPFAM" id="SSF161098">
    <property type="entry name" value="MetI-like"/>
    <property type="match status" value="1"/>
</dbReference>
<evidence type="ECO:0000256" key="1">
    <source>
        <dbReference type="ARBA" id="ARBA00004651"/>
    </source>
</evidence>
<evidence type="ECO:0000256" key="7">
    <source>
        <dbReference type="RuleBase" id="RU363032"/>
    </source>
</evidence>
<evidence type="ECO:0000313" key="10">
    <source>
        <dbReference type="Proteomes" id="UP000671914"/>
    </source>
</evidence>
<keyword evidence="3" id="KW-1003">Cell membrane</keyword>
<evidence type="ECO:0000256" key="6">
    <source>
        <dbReference type="ARBA" id="ARBA00023136"/>
    </source>
</evidence>